<feature type="coiled-coil region" evidence="2">
    <location>
        <begin position="71"/>
        <end position="98"/>
    </location>
</feature>
<dbReference type="Gene3D" id="3.30.160.60">
    <property type="entry name" value="Classic Zinc Finger"/>
    <property type="match status" value="1"/>
</dbReference>
<keyword evidence="2" id="KW-0175">Coiled coil</keyword>
<evidence type="ECO:0000313" key="5">
    <source>
        <dbReference type="EMBL" id="ODM89785.1"/>
    </source>
</evidence>
<evidence type="ECO:0000256" key="2">
    <source>
        <dbReference type="SAM" id="Coils"/>
    </source>
</evidence>
<feature type="compositionally biased region" description="Low complexity" evidence="3">
    <location>
        <begin position="206"/>
        <end position="223"/>
    </location>
</feature>
<organism evidence="5 6">
    <name type="scientific">Orchesella cincta</name>
    <name type="common">Springtail</name>
    <name type="synonym">Podura cincta</name>
    <dbReference type="NCBI Taxonomy" id="48709"/>
    <lineage>
        <taxon>Eukaryota</taxon>
        <taxon>Metazoa</taxon>
        <taxon>Ecdysozoa</taxon>
        <taxon>Arthropoda</taxon>
        <taxon>Hexapoda</taxon>
        <taxon>Collembola</taxon>
        <taxon>Entomobryomorpha</taxon>
        <taxon>Entomobryoidea</taxon>
        <taxon>Orchesellidae</taxon>
        <taxon>Orchesellinae</taxon>
        <taxon>Orchesella</taxon>
    </lineage>
</organism>
<feature type="region of interest" description="Disordered" evidence="3">
    <location>
        <begin position="200"/>
        <end position="280"/>
    </location>
</feature>
<proteinExistence type="predicted"/>
<keyword evidence="1" id="KW-0862">Zinc</keyword>
<gene>
    <name evidence="5" type="ORF">Ocin01_16897</name>
</gene>
<feature type="compositionally biased region" description="Polar residues" evidence="3">
    <location>
        <begin position="264"/>
        <end position="280"/>
    </location>
</feature>
<dbReference type="AlphaFoldDB" id="A0A1D2M9X6"/>
<evidence type="ECO:0000259" key="4">
    <source>
        <dbReference type="PROSITE" id="PS50157"/>
    </source>
</evidence>
<evidence type="ECO:0000313" key="6">
    <source>
        <dbReference type="Proteomes" id="UP000094527"/>
    </source>
</evidence>
<feature type="region of interest" description="Disordered" evidence="3">
    <location>
        <begin position="316"/>
        <end position="338"/>
    </location>
</feature>
<feature type="compositionally biased region" description="Polar residues" evidence="3">
    <location>
        <begin position="129"/>
        <end position="139"/>
    </location>
</feature>
<feature type="region of interest" description="Disordered" evidence="3">
    <location>
        <begin position="127"/>
        <end position="160"/>
    </location>
</feature>
<dbReference type="SUPFAM" id="SSF57667">
    <property type="entry name" value="beta-beta-alpha zinc fingers"/>
    <property type="match status" value="1"/>
</dbReference>
<name>A0A1D2M9X6_ORCCI</name>
<accession>A0A1D2M9X6</accession>
<keyword evidence="1" id="KW-0479">Metal-binding</keyword>
<dbReference type="InterPro" id="IPR036236">
    <property type="entry name" value="Znf_C2H2_sf"/>
</dbReference>
<evidence type="ECO:0000256" key="1">
    <source>
        <dbReference type="PROSITE-ProRule" id="PRU00042"/>
    </source>
</evidence>
<reference evidence="5 6" key="1">
    <citation type="journal article" date="2016" name="Genome Biol. Evol.">
        <title>Gene Family Evolution Reflects Adaptation to Soil Environmental Stressors in the Genome of the Collembolan Orchesella cincta.</title>
        <authorList>
            <person name="Faddeeva-Vakhrusheva A."/>
            <person name="Derks M.F."/>
            <person name="Anvar S.Y."/>
            <person name="Agamennone V."/>
            <person name="Suring W."/>
            <person name="Smit S."/>
            <person name="van Straalen N.M."/>
            <person name="Roelofs D."/>
        </authorList>
    </citation>
    <scope>NUCLEOTIDE SEQUENCE [LARGE SCALE GENOMIC DNA]</scope>
    <source>
        <tissue evidence="5">Mixed pool</tissue>
    </source>
</reference>
<dbReference type="GO" id="GO:0008270">
    <property type="term" value="F:zinc ion binding"/>
    <property type="evidence" value="ECO:0007669"/>
    <property type="project" value="UniProtKB-KW"/>
</dbReference>
<dbReference type="Proteomes" id="UP000094527">
    <property type="component" value="Unassembled WGS sequence"/>
</dbReference>
<feature type="domain" description="C2H2-type" evidence="4">
    <location>
        <begin position="466"/>
        <end position="489"/>
    </location>
</feature>
<keyword evidence="6" id="KW-1185">Reference proteome</keyword>
<dbReference type="EMBL" id="LJIJ01002366">
    <property type="protein sequence ID" value="ODM89785.1"/>
    <property type="molecule type" value="Genomic_DNA"/>
</dbReference>
<keyword evidence="1" id="KW-0863">Zinc-finger</keyword>
<dbReference type="PROSITE" id="PS50157">
    <property type="entry name" value="ZINC_FINGER_C2H2_2"/>
    <property type="match status" value="1"/>
</dbReference>
<dbReference type="SMART" id="SM00355">
    <property type="entry name" value="ZnF_C2H2"/>
    <property type="match status" value="3"/>
</dbReference>
<sequence length="498" mass="56879">MELPNYCPICGDSTTPASETLGETNTTLFAKDQEFRRVFQCFNKLFEISEPPWLEKAFVFCSECKRQLTVVSELGEVMKEVEKRLKESEKVVKDKLKSSERNFESSGIYRRDKKYWKVRGQFLNRERLSSSVSSDQQPPATEISKTGEPPSQSSNAPNYLHSEDGFLELVKVEVEAPPLENTEIQVENNANILLSIPSTSVLSSPNEENTVLSTNSSSSNQNVDPEESQDEDQRAKRRRVPPKRFDPDEYELNTKSKRAKSDSESNQNENPGTRNVITMFISSGPNGEQQVVKVEEVQVQEYFDEGEELEEASHFEAETNGENDQEQKEHENDDDSDFKIEEEDEQGAKEIENQRGKVSNNKKAFECLLCVRRLPDKKQFDQHIIEFHESNETYKALVDVKATEAATRWMTPGLPEVSYYGITLSKIGDGMEYQCSKCGKVLPNPFRTTKATGLRNHVTEEHTELYKCGHCGQCFCDNKTLKCHERSVHQPPFLYLKE</sequence>
<evidence type="ECO:0000256" key="3">
    <source>
        <dbReference type="SAM" id="MobiDB-lite"/>
    </source>
</evidence>
<comment type="caution">
    <text evidence="5">The sequence shown here is derived from an EMBL/GenBank/DDBJ whole genome shotgun (WGS) entry which is preliminary data.</text>
</comment>
<dbReference type="PROSITE" id="PS00028">
    <property type="entry name" value="ZINC_FINGER_C2H2_1"/>
    <property type="match status" value="2"/>
</dbReference>
<protein>
    <submittedName>
        <fullName evidence="5">PR domain zinc finger protein 10</fullName>
    </submittedName>
</protein>
<dbReference type="InterPro" id="IPR013087">
    <property type="entry name" value="Znf_C2H2_type"/>
</dbReference>